<feature type="binding site" evidence="15">
    <location>
        <position position="1113"/>
    </location>
    <ligand>
        <name>Mg(2+)</name>
        <dbReference type="ChEBI" id="CHEBI:18420"/>
    </ligand>
</feature>
<keyword evidence="3" id="KW-0597">Phosphoprotein</keyword>
<dbReference type="FunFam" id="3.40.50.1000:FF:000034">
    <property type="entry name" value="Phospholipid-transporting ATPase"/>
    <property type="match status" value="1"/>
</dbReference>
<dbReference type="FunFam" id="3.40.1110.10:FF:000087">
    <property type="entry name" value="Phospholipid-transporting ATPase"/>
    <property type="match status" value="1"/>
</dbReference>
<evidence type="ECO:0000256" key="11">
    <source>
        <dbReference type="ARBA" id="ARBA00023136"/>
    </source>
</evidence>
<feature type="binding site" evidence="14">
    <location>
        <position position="803"/>
    </location>
    <ligand>
        <name>ATP</name>
        <dbReference type="ChEBI" id="CHEBI:30616"/>
    </ligand>
</feature>
<dbReference type="Pfam" id="PF16212">
    <property type="entry name" value="PhoLip_ATPase_C"/>
    <property type="match status" value="1"/>
</dbReference>
<dbReference type="Pfam" id="PF13246">
    <property type="entry name" value="Cation_ATPase"/>
    <property type="match status" value="1"/>
</dbReference>
<evidence type="ECO:0000256" key="4">
    <source>
        <dbReference type="ARBA" id="ARBA00022692"/>
    </source>
</evidence>
<dbReference type="GO" id="GO:0005524">
    <property type="term" value="F:ATP binding"/>
    <property type="evidence" value="ECO:0007669"/>
    <property type="project" value="UniProtKB-UniRule"/>
</dbReference>
<evidence type="ECO:0000256" key="17">
    <source>
        <dbReference type="SAM" id="MobiDB-lite"/>
    </source>
</evidence>
<feature type="binding site" evidence="15">
    <location>
        <position position="1117"/>
    </location>
    <ligand>
        <name>Mg(2+)</name>
        <dbReference type="ChEBI" id="CHEBI:18420"/>
    </ligand>
</feature>
<feature type="binding site" evidence="14">
    <location>
        <position position="1000"/>
    </location>
    <ligand>
        <name>ATP</name>
        <dbReference type="ChEBI" id="CHEBI:30616"/>
    </ligand>
</feature>
<feature type="binding site" evidence="14">
    <location>
        <position position="435"/>
    </location>
    <ligand>
        <name>ATP</name>
        <dbReference type="ChEBI" id="CHEBI:30616"/>
    </ligand>
</feature>
<dbReference type="SUPFAM" id="SSF56784">
    <property type="entry name" value="HAD-like"/>
    <property type="match status" value="1"/>
</dbReference>
<dbReference type="EC" id="7.6.2.1" evidence="16"/>
<feature type="transmembrane region" description="Helical" evidence="16">
    <location>
        <begin position="1202"/>
        <end position="1223"/>
    </location>
</feature>
<dbReference type="PROSITE" id="PS00154">
    <property type="entry name" value="ATPASE_E1_E2"/>
    <property type="match status" value="1"/>
</dbReference>
<feature type="region of interest" description="Disordered" evidence="17">
    <location>
        <begin position="624"/>
        <end position="695"/>
    </location>
</feature>
<keyword evidence="9 16" id="KW-1278">Translocase</keyword>
<evidence type="ECO:0000256" key="1">
    <source>
        <dbReference type="ARBA" id="ARBA00004141"/>
    </source>
</evidence>
<dbReference type="Pfam" id="PF16209">
    <property type="entry name" value="PhoLip_ATPase_N"/>
    <property type="match status" value="1"/>
</dbReference>
<keyword evidence="10 16" id="KW-1133">Transmembrane helix</keyword>
<dbReference type="PANTHER" id="PTHR24092:SF175">
    <property type="entry name" value="PHOSPHOLIPID-TRANSPORTING ATPASE"/>
    <property type="match status" value="1"/>
</dbReference>
<keyword evidence="11 16" id="KW-0472">Membrane</keyword>
<feature type="transmembrane region" description="Helical" evidence="16">
    <location>
        <begin position="1253"/>
        <end position="1275"/>
    </location>
</feature>
<evidence type="ECO:0000256" key="2">
    <source>
        <dbReference type="ARBA" id="ARBA00008109"/>
    </source>
</evidence>
<dbReference type="SUPFAM" id="SSF81665">
    <property type="entry name" value="Calcium ATPase, transmembrane domain M"/>
    <property type="match status" value="1"/>
</dbReference>
<dbReference type="InterPro" id="IPR032630">
    <property type="entry name" value="P_typ_ATPase_c"/>
</dbReference>
<dbReference type="InterPro" id="IPR001757">
    <property type="entry name" value="P_typ_ATPase"/>
</dbReference>
<evidence type="ECO:0000256" key="7">
    <source>
        <dbReference type="ARBA" id="ARBA00022840"/>
    </source>
</evidence>
<evidence type="ECO:0000256" key="9">
    <source>
        <dbReference type="ARBA" id="ARBA00022967"/>
    </source>
</evidence>
<feature type="binding site" evidence="14">
    <location>
        <position position="918"/>
    </location>
    <ligand>
        <name>ATP</name>
        <dbReference type="ChEBI" id="CHEBI:30616"/>
    </ligand>
</feature>
<dbReference type="GO" id="GO:0140326">
    <property type="term" value="F:ATPase-coupled intramembrane lipid transporter activity"/>
    <property type="evidence" value="ECO:0007669"/>
    <property type="project" value="UniProtKB-EC"/>
</dbReference>
<dbReference type="InterPro" id="IPR023299">
    <property type="entry name" value="ATPase_P-typ_cyto_dom_N"/>
</dbReference>
<comment type="catalytic activity">
    <reaction evidence="12 16">
        <text>ATP + H2O + phospholipidSide 1 = ADP + phosphate + phospholipidSide 2.</text>
        <dbReference type="EC" id="7.6.2.1"/>
    </reaction>
</comment>
<feature type="binding site" evidence="14">
    <location>
        <position position="884"/>
    </location>
    <ligand>
        <name>ATP</name>
        <dbReference type="ChEBI" id="CHEBI:30616"/>
    </ligand>
</feature>
<dbReference type="GO" id="GO:0045332">
    <property type="term" value="P:phospholipid translocation"/>
    <property type="evidence" value="ECO:0007669"/>
    <property type="project" value="TreeGrafter"/>
</dbReference>
<evidence type="ECO:0000256" key="13">
    <source>
        <dbReference type="PIRSR" id="PIRSR606539-1"/>
    </source>
</evidence>
<feature type="compositionally biased region" description="Basic and acidic residues" evidence="17">
    <location>
        <begin position="709"/>
        <end position="718"/>
    </location>
</feature>
<feature type="binding site" evidence="14">
    <location>
        <position position="1092"/>
    </location>
    <ligand>
        <name>ATP</name>
        <dbReference type="ChEBI" id="CHEBI:30616"/>
    </ligand>
</feature>
<dbReference type="GO" id="GO:0016887">
    <property type="term" value="F:ATP hydrolysis activity"/>
    <property type="evidence" value="ECO:0007669"/>
    <property type="project" value="InterPro"/>
</dbReference>
<feature type="binding site" evidence="14">
    <location>
        <position position="861"/>
    </location>
    <ligand>
        <name>ATP</name>
        <dbReference type="ChEBI" id="CHEBI:30616"/>
    </ligand>
</feature>
<feature type="binding site" evidence="14">
    <location>
        <position position="998"/>
    </location>
    <ligand>
        <name>ATP</name>
        <dbReference type="ChEBI" id="CHEBI:30616"/>
    </ligand>
</feature>
<feature type="domain" description="P-type ATPase C-terminal" evidence="19">
    <location>
        <begin position="1139"/>
        <end position="1388"/>
    </location>
</feature>
<dbReference type="Gene3D" id="3.40.1110.10">
    <property type="entry name" value="Calcium-transporting ATPase, cytoplasmic domain N"/>
    <property type="match status" value="2"/>
</dbReference>
<evidence type="ECO:0000256" key="6">
    <source>
        <dbReference type="ARBA" id="ARBA00022741"/>
    </source>
</evidence>
<comment type="similarity">
    <text evidence="2 16">Belongs to the cation transport ATPase (P-type) (TC 3.A.3) family. Type IV subfamily.</text>
</comment>
<accession>A0A1Q3FN51</accession>
<feature type="transmembrane region" description="Helical" evidence="16">
    <location>
        <begin position="320"/>
        <end position="338"/>
    </location>
</feature>
<evidence type="ECO:0000313" key="20">
    <source>
        <dbReference type="EMBL" id="JAV28991.1"/>
    </source>
</evidence>
<feature type="compositionally biased region" description="Acidic residues" evidence="17">
    <location>
        <begin position="502"/>
        <end position="521"/>
    </location>
</feature>
<keyword evidence="4 16" id="KW-0812">Transmembrane</keyword>
<evidence type="ECO:0000259" key="18">
    <source>
        <dbReference type="Pfam" id="PF16209"/>
    </source>
</evidence>
<evidence type="ECO:0000256" key="3">
    <source>
        <dbReference type="ARBA" id="ARBA00022553"/>
    </source>
</evidence>
<feature type="transmembrane region" description="Helical" evidence="16">
    <location>
        <begin position="369"/>
        <end position="388"/>
    </location>
</feature>
<comment type="subcellular location">
    <subcellularLocation>
        <location evidence="1 16">Membrane</location>
        <topology evidence="1 16">Multi-pass membrane protein</topology>
    </subcellularLocation>
</comment>
<keyword evidence="8 15" id="KW-0460">Magnesium</keyword>
<reference evidence="20" key="1">
    <citation type="submission" date="2017-01" db="EMBL/GenBank/DDBJ databases">
        <title>A deep insight into the sialotranscriptome of adult male and female Cluex tarsalis mosquitoes.</title>
        <authorList>
            <person name="Ribeiro J.M."/>
            <person name="Moreira F."/>
            <person name="Bernard K.A."/>
            <person name="Calvo E."/>
        </authorList>
    </citation>
    <scope>NUCLEOTIDE SEQUENCE</scope>
    <source>
        <strain evidence="20">Kern County</strain>
        <tissue evidence="20">Salivary glands</tissue>
    </source>
</reference>
<keyword evidence="5 15" id="KW-0479">Metal-binding</keyword>
<dbReference type="InterPro" id="IPR023298">
    <property type="entry name" value="ATPase_P-typ_TM_dom_sf"/>
</dbReference>
<feature type="transmembrane region" description="Helical" evidence="16">
    <location>
        <begin position="1281"/>
        <end position="1306"/>
    </location>
</feature>
<sequence length="1425" mass="161531">METSNEEDIGLNGQLNQQGQTYRRSFWCWGKGNRVSQEADSLSIKVGGENHDKKPKAHETNRIKSTKYTLLTFLPLNLAEQFRRIANFYFLCMTIISIVIDSPVSPLTSLVPLVFVIAVTATKQGYENYLRYRADNMVNYSLVTVIRGGIEMDIRCQDIRQGDIVRTARDCDLPCDLVLLKSSDENGKCFVTTANLDGETNLKTMSVPKGIPDVSADKLHTLGRIECELPKTDLYTFNGRIELAEQHHRHQEITSVDGAATDHHVLPLMAENLLLRGSRVKNTEWALGCAVYIGQNTKLALNSKMTSNKMSSSEGYVNKYLVFFLVLLVSIVTVSFFMKRYNDRYHTGHNFYLGEYSPTYRVAQFLQDFFSFLILFNYLIPISLYVTIEMAKFLGGFYLEWDLELYDEETDQPCIVNTSDINEELGQVSILFSDKTGTLTKNIMIFQQCSINGKMYSQQGRRLKEVGRNYALKINECSRHVYNFFEALAVCHTVQVVGDYTNEADDPEAGAETEGEDEPAEEPNNNRTARNFSLITEESESNLHNESIQDEPDFIQLKTLPPRSRVPVVAPIQEASMDIRKGDLLNPLLHNQQRMSFTELPINQLRDPKDTDTTIRPSSETVIRRSGSIFGAGDNRVHPISLQIPPFRRSPSNASQRSSRPHSLVESTTSEEHPELSREGSLFQNGSNGALHGGSMQSMELKRAISAYEEKSETDRPVKSHRRTQSHIPPGMQDKANGVMALDRGSVRFRRNRSSIRSSAREYYAAPSYTASSLVERQESVMKQEEVISFIRKMDYQASSPDEKALVEACAKMGLVYVGDEAEVISIKLRESCVKRNVKSVYGEIPKEELVKYQRLGVLEFTSDRKRMSVIVRDAQGQIWLYTKGAESHVLPLCTRTSSGLVISTQRHINEFAKQGLRTLAVARRRLTQLEFNNYSNELIRANNSLTDRVAKVEECQRKIETGLELLGATAVEDALQDDVRDTLESLRKAGIKVWVLTGDKVETALNIAHSCGHIPEDAFRYFITDCTTVDQVQQHFDVFSFEMYRNPTREFALLIDGASLAIALQHLKEVFRDVSIKCRAVLCCRLSPLQKCEVVQLMKTVASNPVTAAIGDGANDVSMIQEAHVGLGIVGKEGRQAARCADYAFAKFCMVKKLLLVHGHYFSTRLAILVLYFFYKNLIFMGIQFFFQIHSMFSSQSVYDSVFLTLYNVLYTSLPVLVMSLTEKPYKEETLMKNPSLYQRVAGNKQYAWKYFIGWMMLAVYHSAIVYTFCWAIWGNNPAIYAWWPSTVNFACFGTIMIHNVVVLANLKLLLEAIYKSYIFIATILLSIFGFMGTTFIYNLFNVFEFTSSNYDGDMLHVYNNLLSSMTFWVLSLLILVAAFIPDFTMFAGRAIDIKIGHIFPGGAKYRNAFFQRRNRDVVESTDL</sequence>
<dbReference type="Gene3D" id="1.20.1110.10">
    <property type="entry name" value="Calcium-transporting ATPase, transmembrane domain"/>
    <property type="match status" value="1"/>
</dbReference>
<dbReference type="SUPFAM" id="SSF81653">
    <property type="entry name" value="Calcium ATPase, transduction domain A"/>
    <property type="match status" value="1"/>
</dbReference>
<proteinExistence type="inferred from homology"/>
<dbReference type="SUPFAM" id="SSF81660">
    <property type="entry name" value="Metal cation-transporting ATPase, ATP-binding domain N"/>
    <property type="match status" value="1"/>
</dbReference>
<name>A0A1Q3FN51_CULTA</name>
<protein>
    <recommendedName>
        <fullName evidence="16">Phospholipid-transporting ATPase</fullName>
        <ecNumber evidence="16">7.6.2.1</ecNumber>
    </recommendedName>
</protein>
<feature type="region of interest" description="Disordered" evidence="17">
    <location>
        <begin position="502"/>
        <end position="528"/>
    </location>
</feature>
<evidence type="ECO:0000256" key="16">
    <source>
        <dbReference type="RuleBase" id="RU362033"/>
    </source>
</evidence>
<dbReference type="GO" id="GO:0000287">
    <property type="term" value="F:magnesium ion binding"/>
    <property type="evidence" value="ECO:0007669"/>
    <property type="project" value="UniProtKB-UniRule"/>
</dbReference>
<feature type="binding site" evidence="15">
    <location>
        <position position="436"/>
    </location>
    <ligand>
        <name>Mg(2+)</name>
        <dbReference type="ChEBI" id="CHEBI:18420"/>
    </ligand>
</feature>
<organism evidence="20">
    <name type="scientific">Culex tarsalis</name>
    <name type="common">Encephalitis mosquito</name>
    <dbReference type="NCBI Taxonomy" id="7177"/>
    <lineage>
        <taxon>Eukaryota</taxon>
        <taxon>Metazoa</taxon>
        <taxon>Ecdysozoa</taxon>
        <taxon>Arthropoda</taxon>
        <taxon>Hexapoda</taxon>
        <taxon>Insecta</taxon>
        <taxon>Pterygota</taxon>
        <taxon>Neoptera</taxon>
        <taxon>Endopterygota</taxon>
        <taxon>Diptera</taxon>
        <taxon>Nematocera</taxon>
        <taxon>Culicoidea</taxon>
        <taxon>Culicidae</taxon>
        <taxon>Culicinae</taxon>
        <taxon>Culicini</taxon>
        <taxon>Culex</taxon>
        <taxon>Culex</taxon>
    </lineage>
</organism>
<evidence type="ECO:0000256" key="8">
    <source>
        <dbReference type="ARBA" id="ARBA00022842"/>
    </source>
</evidence>
<feature type="transmembrane region" description="Helical" evidence="16">
    <location>
        <begin position="1167"/>
        <end position="1190"/>
    </location>
</feature>
<evidence type="ECO:0000256" key="5">
    <source>
        <dbReference type="ARBA" id="ARBA00022723"/>
    </source>
</evidence>
<dbReference type="InterPro" id="IPR008250">
    <property type="entry name" value="ATPase_P-typ_transduc_dom_A_sf"/>
</dbReference>
<dbReference type="Gene3D" id="2.70.150.10">
    <property type="entry name" value="Calcium-transporting ATPase, cytoplasmic transduction domain A"/>
    <property type="match status" value="1"/>
</dbReference>
<dbReference type="GO" id="GO:0005783">
    <property type="term" value="C:endoplasmic reticulum"/>
    <property type="evidence" value="ECO:0007669"/>
    <property type="project" value="TreeGrafter"/>
</dbReference>
<feature type="binding site" evidence="15">
    <location>
        <position position="434"/>
    </location>
    <ligand>
        <name>Mg(2+)</name>
        <dbReference type="ChEBI" id="CHEBI:18420"/>
    </ligand>
</feature>
<dbReference type="FunFam" id="1.20.1110.10:FF:000044">
    <property type="entry name" value="Phospholipid-transporting ATPase"/>
    <property type="match status" value="1"/>
</dbReference>
<feature type="transmembrane region" description="Helical" evidence="16">
    <location>
        <begin position="1362"/>
        <end position="1382"/>
    </location>
</feature>
<dbReference type="GO" id="GO:0005886">
    <property type="term" value="C:plasma membrane"/>
    <property type="evidence" value="ECO:0007669"/>
    <property type="project" value="TreeGrafter"/>
</dbReference>
<evidence type="ECO:0000259" key="19">
    <source>
        <dbReference type="Pfam" id="PF16212"/>
    </source>
</evidence>
<feature type="binding site" evidence="14">
    <location>
        <position position="999"/>
    </location>
    <ligand>
        <name>ATP</name>
        <dbReference type="ChEBI" id="CHEBI:30616"/>
    </ligand>
</feature>
<dbReference type="FunFam" id="2.70.150.10:FF:000104">
    <property type="entry name" value="Phospholipid-transporting ATPase"/>
    <property type="match status" value="1"/>
</dbReference>
<feature type="binding site" evidence="14">
    <location>
        <position position="1086"/>
    </location>
    <ligand>
        <name>ATP</name>
        <dbReference type="ChEBI" id="CHEBI:30616"/>
    </ligand>
</feature>
<dbReference type="EMBL" id="GFDL01006054">
    <property type="protein sequence ID" value="JAV28991.1"/>
    <property type="molecule type" value="Transcribed_RNA"/>
</dbReference>
<keyword evidence="7 14" id="KW-0067">ATP-binding</keyword>
<feature type="transmembrane region" description="Helical" evidence="16">
    <location>
        <begin position="1318"/>
        <end position="1342"/>
    </location>
</feature>
<dbReference type="NCBIfam" id="TIGR01652">
    <property type="entry name" value="ATPase-Plipid"/>
    <property type="match status" value="1"/>
</dbReference>
<feature type="binding site" evidence="14">
    <location>
        <position position="436"/>
    </location>
    <ligand>
        <name>ATP</name>
        <dbReference type="ChEBI" id="CHEBI:30616"/>
    </ligand>
</feature>
<feature type="binding site" evidence="14">
    <location>
        <position position="1116"/>
    </location>
    <ligand>
        <name>ATP</name>
        <dbReference type="ChEBI" id="CHEBI:30616"/>
    </ligand>
</feature>
<feature type="region of interest" description="Disordered" evidence="17">
    <location>
        <begin position="709"/>
        <end position="736"/>
    </location>
</feature>
<comment type="cofactor">
    <cofactor evidence="15">
        <name>Mg(2+)</name>
        <dbReference type="ChEBI" id="CHEBI:18420"/>
    </cofactor>
</comment>
<evidence type="ECO:0000256" key="10">
    <source>
        <dbReference type="ARBA" id="ARBA00022989"/>
    </source>
</evidence>
<dbReference type="NCBIfam" id="TIGR01494">
    <property type="entry name" value="ATPase_P-type"/>
    <property type="match status" value="2"/>
</dbReference>
<dbReference type="InterPro" id="IPR032631">
    <property type="entry name" value="P-type_ATPase_N"/>
</dbReference>
<evidence type="ECO:0000256" key="15">
    <source>
        <dbReference type="PIRSR" id="PIRSR606539-3"/>
    </source>
</evidence>
<feature type="binding site" evidence="14">
    <location>
        <position position="1117"/>
    </location>
    <ligand>
        <name>ATP</name>
        <dbReference type="ChEBI" id="CHEBI:30616"/>
    </ligand>
</feature>
<dbReference type="InterPro" id="IPR006539">
    <property type="entry name" value="P-type_ATPase_IV"/>
</dbReference>
<dbReference type="Gene3D" id="3.40.50.1000">
    <property type="entry name" value="HAD superfamily/HAD-like"/>
    <property type="match status" value="2"/>
</dbReference>
<keyword evidence="6 14" id="KW-0547">Nucleotide-binding</keyword>
<evidence type="ECO:0000256" key="12">
    <source>
        <dbReference type="ARBA" id="ARBA00034036"/>
    </source>
</evidence>
<dbReference type="InterPro" id="IPR036412">
    <property type="entry name" value="HAD-like_sf"/>
</dbReference>
<dbReference type="PANTHER" id="PTHR24092">
    <property type="entry name" value="PROBABLE PHOSPHOLIPID-TRANSPORTING ATPASE"/>
    <property type="match status" value="1"/>
</dbReference>
<feature type="active site" description="4-aspartylphosphate intermediate" evidence="13">
    <location>
        <position position="434"/>
    </location>
</feature>
<dbReference type="InterPro" id="IPR018303">
    <property type="entry name" value="ATPase_P-typ_P_site"/>
</dbReference>
<feature type="domain" description="P-type ATPase N-terminal" evidence="18">
    <location>
        <begin position="52"/>
        <end position="109"/>
    </location>
</feature>
<dbReference type="InterPro" id="IPR023214">
    <property type="entry name" value="HAD_sf"/>
</dbReference>
<feature type="binding site" evidence="14">
    <location>
        <position position="434"/>
    </location>
    <ligand>
        <name>ATP</name>
        <dbReference type="ChEBI" id="CHEBI:30616"/>
    </ligand>
</feature>
<evidence type="ECO:0000256" key="14">
    <source>
        <dbReference type="PIRSR" id="PIRSR606539-2"/>
    </source>
</evidence>